<dbReference type="SUPFAM" id="SSF53720">
    <property type="entry name" value="ALDH-like"/>
    <property type="match status" value="1"/>
</dbReference>
<dbReference type="InterPro" id="IPR050740">
    <property type="entry name" value="Aldehyde_DH_Superfamily"/>
</dbReference>
<dbReference type="FunFam" id="3.40.605.10:FF:000005">
    <property type="entry name" value="Succinate-semialdehyde dehydrogenase I"/>
    <property type="match status" value="1"/>
</dbReference>
<dbReference type="PANTHER" id="PTHR43353">
    <property type="entry name" value="SUCCINATE-SEMIALDEHYDE DEHYDROGENASE, MITOCHONDRIAL"/>
    <property type="match status" value="1"/>
</dbReference>
<name>A0A2W5N1V9_9BACT</name>
<evidence type="ECO:0000313" key="7">
    <source>
        <dbReference type="EMBL" id="PZQ47064.1"/>
    </source>
</evidence>
<feature type="domain" description="Aldehyde dehydrogenase" evidence="6">
    <location>
        <begin position="35"/>
        <end position="312"/>
    </location>
</feature>
<dbReference type="InterPro" id="IPR015590">
    <property type="entry name" value="Aldehyde_DH_dom"/>
</dbReference>
<evidence type="ECO:0000256" key="3">
    <source>
        <dbReference type="PROSITE-ProRule" id="PRU10007"/>
    </source>
</evidence>
<dbReference type="EMBL" id="QFQB01000018">
    <property type="protein sequence ID" value="PZQ47064.1"/>
    <property type="molecule type" value="Genomic_DNA"/>
</dbReference>
<feature type="active site" evidence="3">
    <location>
        <position position="272"/>
    </location>
</feature>
<evidence type="ECO:0000256" key="5">
    <source>
        <dbReference type="SAM" id="MobiDB-lite"/>
    </source>
</evidence>
<dbReference type="PANTHER" id="PTHR43353:SF5">
    <property type="entry name" value="SUCCINATE-SEMIALDEHYDE DEHYDROGENASE, MITOCHONDRIAL"/>
    <property type="match status" value="1"/>
</dbReference>
<sequence length="312" mass="32992">MAGKATKIATQESTKGTMGPNPNFVKSRAFVDGQWVQSHGNKTFTVTNPADLSTITDVPDMDAQDVHVAIKAAQVAFSSWCTFLPLERSKILSRWATLIETYADDLALLMTCEQGKPIKEAKGEVVASAATIQWCAEEGRRLNGDYLEGSKAGTRIIVSRHAVGVVGAITPWNFPVSMITRKVGPALAAGCTVVLKPAESTPLCALALAGLAHEAGVPAGVFNVVTSQNASDIGKTLTSDERVRKISFTGSTRVGKKLMAQAAENVQKISLELGGNAPFIVCESANLDKAVEGAITSKFRNAGQTCICANRI</sequence>
<evidence type="ECO:0000313" key="8">
    <source>
        <dbReference type="Proteomes" id="UP000249417"/>
    </source>
</evidence>
<dbReference type="InterPro" id="IPR029510">
    <property type="entry name" value="Ald_DH_CS_GLU"/>
</dbReference>
<dbReference type="PROSITE" id="PS00687">
    <property type="entry name" value="ALDEHYDE_DEHYDR_GLU"/>
    <property type="match status" value="1"/>
</dbReference>
<protein>
    <submittedName>
        <fullName evidence="7">Succinate-semialdehyde dehydrogenase (NADP(+))</fullName>
    </submittedName>
</protein>
<evidence type="ECO:0000256" key="4">
    <source>
        <dbReference type="RuleBase" id="RU003345"/>
    </source>
</evidence>
<dbReference type="InterPro" id="IPR016162">
    <property type="entry name" value="Ald_DH_N"/>
</dbReference>
<feature type="non-terminal residue" evidence="7">
    <location>
        <position position="312"/>
    </location>
</feature>
<feature type="region of interest" description="Disordered" evidence="5">
    <location>
        <begin position="1"/>
        <end position="23"/>
    </location>
</feature>
<dbReference type="PROSITE" id="PS00070">
    <property type="entry name" value="ALDEHYDE_DEHYDR_CYS"/>
    <property type="match status" value="1"/>
</dbReference>
<proteinExistence type="inferred from homology"/>
<reference evidence="7 8" key="1">
    <citation type="submission" date="2017-08" db="EMBL/GenBank/DDBJ databases">
        <title>Infants hospitalized years apart are colonized by the same room-sourced microbial strains.</title>
        <authorList>
            <person name="Brooks B."/>
            <person name="Olm M.R."/>
            <person name="Firek B.A."/>
            <person name="Baker R."/>
            <person name="Thomas B.C."/>
            <person name="Morowitz M.J."/>
            <person name="Banfield J.F."/>
        </authorList>
    </citation>
    <scope>NUCLEOTIDE SEQUENCE [LARGE SCALE GENOMIC DNA]</scope>
    <source>
        <strain evidence="7">S2_005_002_R2_29</strain>
    </source>
</reference>
<comment type="similarity">
    <text evidence="1 4">Belongs to the aldehyde dehydrogenase family.</text>
</comment>
<gene>
    <name evidence="7" type="ORF">DI551_04080</name>
</gene>
<dbReference type="InterPro" id="IPR016160">
    <property type="entry name" value="Ald_DH_CS_CYS"/>
</dbReference>
<comment type="caution">
    <text evidence="7">The sequence shown here is derived from an EMBL/GenBank/DDBJ whole genome shotgun (WGS) entry which is preliminary data.</text>
</comment>
<organism evidence="7 8">
    <name type="scientific">Micavibrio aeruginosavorus</name>
    <dbReference type="NCBI Taxonomy" id="349221"/>
    <lineage>
        <taxon>Bacteria</taxon>
        <taxon>Pseudomonadati</taxon>
        <taxon>Bdellovibrionota</taxon>
        <taxon>Bdellovibrionia</taxon>
        <taxon>Bdellovibrionales</taxon>
        <taxon>Pseudobdellovibrionaceae</taxon>
        <taxon>Micavibrio</taxon>
    </lineage>
</organism>
<dbReference type="AlphaFoldDB" id="A0A2W5N1V9"/>
<dbReference type="InterPro" id="IPR016161">
    <property type="entry name" value="Ald_DH/histidinol_DH"/>
</dbReference>
<dbReference type="GO" id="GO:0004777">
    <property type="term" value="F:succinate-semialdehyde dehydrogenase (NAD+) activity"/>
    <property type="evidence" value="ECO:0007669"/>
    <property type="project" value="TreeGrafter"/>
</dbReference>
<evidence type="ECO:0000256" key="1">
    <source>
        <dbReference type="ARBA" id="ARBA00009986"/>
    </source>
</evidence>
<dbReference type="Gene3D" id="3.40.605.10">
    <property type="entry name" value="Aldehyde Dehydrogenase, Chain A, domain 1"/>
    <property type="match status" value="1"/>
</dbReference>
<keyword evidence="2 4" id="KW-0560">Oxidoreductase</keyword>
<dbReference type="Pfam" id="PF00171">
    <property type="entry name" value="Aldedh"/>
    <property type="match status" value="1"/>
</dbReference>
<evidence type="ECO:0000256" key="2">
    <source>
        <dbReference type="ARBA" id="ARBA00023002"/>
    </source>
</evidence>
<dbReference type="Proteomes" id="UP000249417">
    <property type="component" value="Unassembled WGS sequence"/>
</dbReference>
<accession>A0A2W5N1V9</accession>
<evidence type="ECO:0000259" key="6">
    <source>
        <dbReference type="Pfam" id="PF00171"/>
    </source>
</evidence>
<dbReference type="GO" id="GO:0009450">
    <property type="term" value="P:gamma-aminobutyric acid catabolic process"/>
    <property type="evidence" value="ECO:0007669"/>
    <property type="project" value="TreeGrafter"/>
</dbReference>